<protein>
    <submittedName>
        <fullName evidence="1">Uncharacterized protein</fullName>
    </submittedName>
</protein>
<sequence length="110" mass="12587">MVAERQPRNGFLTSKRTGDGRLEAHQLLKRQGARVQTQQSFFFLFSFETHLDLKIFLVAACAGASMEQKLVVSPYPLSIVHCCLGGGRFSEVHYAEEMGRWSLFWFFPEL</sequence>
<evidence type="ECO:0000313" key="2">
    <source>
        <dbReference type="Proteomes" id="UP000233551"/>
    </source>
</evidence>
<keyword evidence="2" id="KW-1185">Reference proteome</keyword>
<dbReference type="Proteomes" id="UP000233551">
    <property type="component" value="Unassembled WGS sequence"/>
</dbReference>
<comment type="caution">
    <text evidence="1">The sequence shown here is derived from an EMBL/GenBank/DDBJ whole genome shotgun (WGS) entry which is preliminary data.</text>
</comment>
<dbReference type="AlphaFoldDB" id="A0A2I0JSV5"/>
<accession>A0A2I0JSV5</accession>
<reference evidence="1 2" key="1">
    <citation type="submission" date="2017-11" db="EMBL/GenBank/DDBJ databases">
        <title>De-novo sequencing of pomegranate (Punica granatum L.) genome.</title>
        <authorList>
            <person name="Akparov Z."/>
            <person name="Amiraslanov A."/>
            <person name="Hajiyeva S."/>
            <person name="Abbasov M."/>
            <person name="Kaur K."/>
            <person name="Hamwieh A."/>
            <person name="Solovyev V."/>
            <person name="Salamov A."/>
            <person name="Braich B."/>
            <person name="Kosarev P."/>
            <person name="Mahmoud A."/>
            <person name="Hajiyev E."/>
            <person name="Babayeva S."/>
            <person name="Izzatullayeva V."/>
            <person name="Mammadov A."/>
            <person name="Mammadov A."/>
            <person name="Sharifova S."/>
            <person name="Ojaghi J."/>
            <person name="Eynullazada K."/>
            <person name="Bayramov B."/>
            <person name="Abdulazimova A."/>
            <person name="Shahmuradov I."/>
        </authorList>
    </citation>
    <scope>NUCLEOTIDE SEQUENCE [LARGE SCALE GENOMIC DNA]</scope>
    <source>
        <strain evidence="2">cv. AG2017</strain>
        <tissue evidence="1">Leaf</tissue>
    </source>
</reference>
<name>A0A2I0JSV5_PUNGR</name>
<proteinExistence type="predicted"/>
<dbReference type="EMBL" id="PGOL01001335">
    <property type="protein sequence ID" value="PKI58953.1"/>
    <property type="molecule type" value="Genomic_DNA"/>
</dbReference>
<gene>
    <name evidence="1" type="ORF">CRG98_020699</name>
</gene>
<evidence type="ECO:0000313" key="1">
    <source>
        <dbReference type="EMBL" id="PKI58953.1"/>
    </source>
</evidence>
<organism evidence="1 2">
    <name type="scientific">Punica granatum</name>
    <name type="common">Pomegranate</name>
    <dbReference type="NCBI Taxonomy" id="22663"/>
    <lineage>
        <taxon>Eukaryota</taxon>
        <taxon>Viridiplantae</taxon>
        <taxon>Streptophyta</taxon>
        <taxon>Embryophyta</taxon>
        <taxon>Tracheophyta</taxon>
        <taxon>Spermatophyta</taxon>
        <taxon>Magnoliopsida</taxon>
        <taxon>eudicotyledons</taxon>
        <taxon>Gunneridae</taxon>
        <taxon>Pentapetalae</taxon>
        <taxon>rosids</taxon>
        <taxon>malvids</taxon>
        <taxon>Myrtales</taxon>
        <taxon>Lythraceae</taxon>
        <taxon>Punica</taxon>
    </lineage>
</organism>